<dbReference type="GO" id="GO:0000160">
    <property type="term" value="P:phosphorelay signal transduction system"/>
    <property type="evidence" value="ECO:0007669"/>
    <property type="project" value="InterPro"/>
</dbReference>
<dbReference type="Proteomes" id="UP000294901">
    <property type="component" value="Unassembled WGS sequence"/>
</dbReference>
<dbReference type="Pfam" id="PF00072">
    <property type="entry name" value="Response_reg"/>
    <property type="match status" value="1"/>
</dbReference>
<dbReference type="SMART" id="SM00448">
    <property type="entry name" value="REC"/>
    <property type="match status" value="1"/>
</dbReference>
<dbReference type="InterPro" id="IPR001789">
    <property type="entry name" value="Sig_transdc_resp-reg_receiver"/>
</dbReference>
<sequence>MPVRVILADDHPMYRFGLTAAIATAPEIELIGEAASGAELIELVDRDPPDVVITDLAMPGTDGTTATGAITARHAQVKVLVLTMHEDDEALFGAMRAGARGYLLKGADSADIVRAVLTVARGDVVYGTGVAQRIVDFFTGAHKDYATVVFPELTGREREILELVATGHRNHEIARRLTLSEKTIRNNVAAILFKLHVSDRAAAVAKARDAGLGNR</sequence>
<dbReference type="RefSeq" id="WP_133874153.1">
    <property type="nucleotide sequence ID" value="NZ_BOMD01000090.1"/>
</dbReference>
<evidence type="ECO:0000256" key="3">
    <source>
        <dbReference type="PROSITE-ProRule" id="PRU00169"/>
    </source>
</evidence>
<dbReference type="PROSITE" id="PS50043">
    <property type="entry name" value="HTH_LUXR_2"/>
    <property type="match status" value="1"/>
</dbReference>
<feature type="domain" description="HTH luxR-type" evidence="4">
    <location>
        <begin position="146"/>
        <end position="211"/>
    </location>
</feature>
<dbReference type="Pfam" id="PF00196">
    <property type="entry name" value="GerE"/>
    <property type="match status" value="1"/>
</dbReference>
<dbReference type="GO" id="GO:0006355">
    <property type="term" value="P:regulation of DNA-templated transcription"/>
    <property type="evidence" value="ECO:0007669"/>
    <property type="project" value="InterPro"/>
</dbReference>
<keyword evidence="7" id="KW-1185">Reference proteome</keyword>
<dbReference type="PRINTS" id="PR00038">
    <property type="entry name" value="HTHLUXR"/>
</dbReference>
<dbReference type="PROSITE" id="PS00622">
    <property type="entry name" value="HTH_LUXR_1"/>
    <property type="match status" value="1"/>
</dbReference>
<gene>
    <name evidence="6" type="ORF">C8E87_3605</name>
</gene>
<dbReference type="PANTHER" id="PTHR43214:SF43">
    <property type="entry name" value="TWO-COMPONENT RESPONSE REGULATOR"/>
    <property type="match status" value="1"/>
</dbReference>
<dbReference type="InterPro" id="IPR000792">
    <property type="entry name" value="Tscrpt_reg_LuxR_C"/>
</dbReference>
<dbReference type="EMBL" id="SNWR01000001">
    <property type="protein sequence ID" value="TDO39900.1"/>
    <property type="molecule type" value="Genomic_DNA"/>
</dbReference>
<proteinExistence type="predicted"/>
<dbReference type="CDD" id="cd17535">
    <property type="entry name" value="REC_NarL-like"/>
    <property type="match status" value="1"/>
</dbReference>
<dbReference type="SUPFAM" id="SSF46894">
    <property type="entry name" value="C-terminal effector domain of the bipartite response regulators"/>
    <property type="match status" value="1"/>
</dbReference>
<dbReference type="SMART" id="SM00421">
    <property type="entry name" value="HTH_LUXR"/>
    <property type="match status" value="1"/>
</dbReference>
<dbReference type="InterPro" id="IPR011006">
    <property type="entry name" value="CheY-like_superfamily"/>
</dbReference>
<dbReference type="OrthoDB" id="9808843at2"/>
<organism evidence="6 7">
    <name type="scientific">Paractinoplanes brasiliensis</name>
    <dbReference type="NCBI Taxonomy" id="52695"/>
    <lineage>
        <taxon>Bacteria</taxon>
        <taxon>Bacillati</taxon>
        <taxon>Actinomycetota</taxon>
        <taxon>Actinomycetes</taxon>
        <taxon>Micromonosporales</taxon>
        <taxon>Micromonosporaceae</taxon>
        <taxon>Paractinoplanes</taxon>
    </lineage>
</organism>
<name>A0A4R6JTC6_9ACTN</name>
<keyword evidence="1 3" id="KW-0597">Phosphoprotein</keyword>
<evidence type="ECO:0000256" key="2">
    <source>
        <dbReference type="ARBA" id="ARBA00023125"/>
    </source>
</evidence>
<accession>A0A4R6JTC6</accession>
<evidence type="ECO:0000313" key="6">
    <source>
        <dbReference type="EMBL" id="TDO39900.1"/>
    </source>
</evidence>
<reference evidence="6 7" key="1">
    <citation type="submission" date="2019-03" db="EMBL/GenBank/DDBJ databases">
        <title>Sequencing the genomes of 1000 actinobacteria strains.</title>
        <authorList>
            <person name="Klenk H.-P."/>
        </authorList>
    </citation>
    <scope>NUCLEOTIDE SEQUENCE [LARGE SCALE GENOMIC DNA]</scope>
    <source>
        <strain evidence="6 7">DSM 43805</strain>
    </source>
</reference>
<dbReference type="InterPro" id="IPR058245">
    <property type="entry name" value="NreC/VraR/RcsB-like_REC"/>
</dbReference>
<dbReference type="Gene3D" id="3.40.50.2300">
    <property type="match status" value="1"/>
</dbReference>
<evidence type="ECO:0000313" key="7">
    <source>
        <dbReference type="Proteomes" id="UP000294901"/>
    </source>
</evidence>
<keyword evidence="2" id="KW-0238">DNA-binding</keyword>
<dbReference type="PANTHER" id="PTHR43214">
    <property type="entry name" value="TWO-COMPONENT RESPONSE REGULATOR"/>
    <property type="match status" value="1"/>
</dbReference>
<comment type="caution">
    <text evidence="6">The sequence shown here is derived from an EMBL/GenBank/DDBJ whole genome shotgun (WGS) entry which is preliminary data.</text>
</comment>
<dbReference type="AlphaFoldDB" id="A0A4R6JTC6"/>
<dbReference type="CDD" id="cd06170">
    <property type="entry name" value="LuxR_C_like"/>
    <property type="match status" value="1"/>
</dbReference>
<dbReference type="InterPro" id="IPR016032">
    <property type="entry name" value="Sig_transdc_resp-reg_C-effctor"/>
</dbReference>
<dbReference type="InterPro" id="IPR039420">
    <property type="entry name" value="WalR-like"/>
</dbReference>
<dbReference type="GO" id="GO:0003677">
    <property type="term" value="F:DNA binding"/>
    <property type="evidence" value="ECO:0007669"/>
    <property type="project" value="UniProtKB-KW"/>
</dbReference>
<dbReference type="SUPFAM" id="SSF52172">
    <property type="entry name" value="CheY-like"/>
    <property type="match status" value="1"/>
</dbReference>
<evidence type="ECO:0000259" key="5">
    <source>
        <dbReference type="PROSITE" id="PS50110"/>
    </source>
</evidence>
<evidence type="ECO:0000259" key="4">
    <source>
        <dbReference type="PROSITE" id="PS50043"/>
    </source>
</evidence>
<feature type="domain" description="Response regulatory" evidence="5">
    <location>
        <begin position="4"/>
        <end position="120"/>
    </location>
</feature>
<dbReference type="PROSITE" id="PS50110">
    <property type="entry name" value="RESPONSE_REGULATORY"/>
    <property type="match status" value="1"/>
</dbReference>
<evidence type="ECO:0000256" key="1">
    <source>
        <dbReference type="ARBA" id="ARBA00022553"/>
    </source>
</evidence>
<feature type="modified residue" description="4-aspartylphosphate" evidence="3">
    <location>
        <position position="55"/>
    </location>
</feature>
<protein>
    <submittedName>
        <fullName evidence="6">LuxR family two component transcriptional regulator</fullName>
    </submittedName>
</protein>